<evidence type="ECO:0000256" key="1">
    <source>
        <dbReference type="ARBA" id="ARBA00004442"/>
    </source>
</evidence>
<comment type="subcellular location">
    <subcellularLocation>
        <location evidence="1">Cell outer membrane</location>
    </subcellularLocation>
</comment>
<dbReference type="GO" id="GO:0009279">
    <property type="term" value="C:cell outer membrane"/>
    <property type="evidence" value="ECO:0007669"/>
    <property type="project" value="UniProtKB-SubCell"/>
</dbReference>
<dbReference type="Pfam" id="PF08842">
    <property type="entry name" value="Mfa2"/>
    <property type="match status" value="1"/>
</dbReference>
<evidence type="ECO:0000256" key="7">
    <source>
        <dbReference type="ARBA" id="ARBA00023288"/>
    </source>
</evidence>
<evidence type="ECO:0000256" key="5">
    <source>
        <dbReference type="ARBA" id="ARBA00023139"/>
    </source>
</evidence>
<evidence type="ECO:0000256" key="2">
    <source>
        <dbReference type="ARBA" id="ARBA00007248"/>
    </source>
</evidence>
<evidence type="ECO:0000256" key="8">
    <source>
        <dbReference type="SAM" id="SignalP"/>
    </source>
</evidence>
<keyword evidence="3 8" id="KW-0732">Signal</keyword>
<sequence length="289" mass="31799">MSRVLYKILVPVFVLLLCQACITEVDVGACNNTVIRFEYFGDGKDDVFADNVSSVTVCVYDSEGKLVTQVTIDKDSLKDFPGLKLRLPETGSYTVVAWGNLDDDCKLESQDKYTDGKVVVDGDNPDTFDKIFVGKIEFELDDLDGRKEMEIPFKSGHVTVNTYIQSSLDETPKYMVKMGEFASGISNSGDPVGPMRYYQTDFTTTPEGRHEAVTHLPRFSEDTDAVLEVYDTATGTLVASVKLAEYIAAHGIKLTGVEDAVIDVLIAISGTNISIKFPGWKPKPVYPSI</sequence>
<keyword evidence="7" id="KW-0449">Lipoprotein</keyword>
<accession>A0A4Z0V6R9</accession>
<dbReference type="Proteomes" id="UP000297635">
    <property type="component" value="Unassembled WGS sequence"/>
</dbReference>
<dbReference type="GeneID" id="82148482"/>
<name>A0A4Z0V6R9_9BACT</name>
<feature type="signal peptide" evidence="8">
    <location>
        <begin position="1"/>
        <end position="23"/>
    </location>
</feature>
<evidence type="ECO:0008006" key="11">
    <source>
        <dbReference type="Google" id="ProtNLM"/>
    </source>
</evidence>
<evidence type="ECO:0000256" key="6">
    <source>
        <dbReference type="ARBA" id="ARBA00023237"/>
    </source>
</evidence>
<protein>
    <recommendedName>
        <fullName evidence="11">FimB/Mfa2 family fimbrial subunit</fullName>
    </recommendedName>
</protein>
<reference evidence="9 10" key="1">
    <citation type="submission" date="2019-02" db="EMBL/GenBank/DDBJ databases">
        <title>Isolation and identification of novel species under the genus Muribaculum.</title>
        <authorList>
            <person name="Miyake S."/>
            <person name="Ding Y."/>
            <person name="Low A."/>
            <person name="Soh M."/>
            <person name="Seedorf H."/>
        </authorList>
    </citation>
    <scope>NUCLEOTIDE SEQUENCE [LARGE SCALE GENOMIC DNA]</scope>
    <source>
        <strain evidence="9 10">TLL-A3</strain>
    </source>
</reference>
<feature type="chain" id="PRO_5021396273" description="FimB/Mfa2 family fimbrial subunit" evidence="8">
    <location>
        <begin position="24"/>
        <end position="289"/>
    </location>
</feature>
<comment type="similarity">
    <text evidence="2">Belongs to the bacteroidetes fimbrillin superfamily. FimB/Mfa2 family.</text>
</comment>
<dbReference type="AlphaFoldDB" id="A0A4Z0V6R9"/>
<organism evidence="9 10">
    <name type="scientific">Duncaniella freteri</name>
    <dbReference type="NCBI Taxonomy" id="2530391"/>
    <lineage>
        <taxon>Bacteria</taxon>
        <taxon>Pseudomonadati</taxon>
        <taxon>Bacteroidota</taxon>
        <taxon>Bacteroidia</taxon>
        <taxon>Bacteroidales</taxon>
        <taxon>Muribaculaceae</taxon>
        <taxon>Duncaniella</taxon>
    </lineage>
</organism>
<proteinExistence type="inferred from homology"/>
<dbReference type="InterPro" id="IPR014941">
    <property type="entry name" value="FimB/Mfa2/Mfa3"/>
</dbReference>
<gene>
    <name evidence="9" type="ORF">EZ315_01675</name>
</gene>
<comment type="caution">
    <text evidence="9">The sequence shown here is derived from an EMBL/GenBank/DDBJ whole genome shotgun (WGS) entry which is preliminary data.</text>
</comment>
<keyword evidence="6" id="KW-0998">Cell outer membrane</keyword>
<evidence type="ECO:0000313" key="10">
    <source>
        <dbReference type="Proteomes" id="UP000297635"/>
    </source>
</evidence>
<evidence type="ECO:0000256" key="3">
    <source>
        <dbReference type="ARBA" id="ARBA00022729"/>
    </source>
</evidence>
<keyword evidence="4" id="KW-0472">Membrane</keyword>
<keyword evidence="5" id="KW-0564">Palmitate</keyword>
<evidence type="ECO:0000256" key="4">
    <source>
        <dbReference type="ARBA" id="ARBA00023136"/>
    </source>
</evidence>
<evidence type="ECO:0000313" key="9">
    <source>
        <dbReference type="EMBL" id="TGG39475.1"/>
    </source>
</evidence>
<dbReference type="RefSeq" id="WP_135470054.1">
    <property type="nucleotide sequence ID" value="NZ_CASCNC010000005.1"/>
</dbReference>
<dbReference type="Gene3D" id="2.60.40.2100">
    <property type="match status" value="1"/>
</dbReference>
<keyword evidence="10" id="KW-1185">Reference proteome</keyword>
<dbReference type="EMBL" id="SJSA01000001">
    <property type="protein sequence ID" value="TGG39475.1"/>
    <property type="molecule type" value="Genomic_DNA"/>
</dbReference>